<evidence type="ECO:0000256" key="5">
    <source>
        <dbReference type="SAM" id="MobiDB-lite"/>
    </source>
</evidence>
<keyword evidence="8" id="KW-1185">Reference proteome</keyword>
<keyword evidence="1" id="KW-0479">Metal-binding</keyword>
<name>A0A310SRP1_9HYME</name>
<feature type="region of interest" description="Disordered" evidence="5">
    <location>
        <begin position="232"/>
        <end position="307"/>
    </location>
</feature>
<reference evidence="7 8" key="1">
    <citation type="submission" date="2015-07" db="EMBL/GenBank/DDBJ databases">
        <title>The genome of Eufriesea mexicana.</title>
        <authorList>
            <person name="Pan H."/>
            <person name="Kapheim K."/>
        </authorList>
    </citation>
    <scope>NUCLEOTIDE SEQUENCE [LARGE SCALE GENOMIC DNA]</scope>
    <source>
        <strain evidence="7">0111107269</strain>
        <tissue evidence="7">Whole body</tissue>
    </source>
</reference>
<evidence type="ECO:0000313" key="8">
    <source>
        <dbReference type="Proteomes" id="UP000250275"/>
    </source>
</evidence>
<accession>A0A310SRP1</accession>
<keyword evidence="2 4" id="KW-0863">Zinc-finger</keyword>
<dbReference type="Proteomes" id="UP000250275">
    <property type="component" value="Unassembled WGS sequence"/>
</dbReference>
<protein>
    <recommendedName>
        <fullName evidence="6">C2HC/C3H-type domain-containing protein</fullName>
    </recommendedName>
</protein>
<evidence type="ECO:0000313" key="7">
    <source>
        <dbReference type="EMBL" id="OAD58794.1"/>
    </source>
</evidence>
<dbReference type="InterPro" id="IPR049899">
    <property type="entry name" value="Znf_C2HC_C3H"/>
</dbReference>
<evidence type="ECO:0000256" key="3">
    <source>
        <dbReference type="ARBA" id="ARBA00022833"/>
    </source>
</evidence>
<sequence>MIVEVPELFDDFEIFDTLEELEIFDTDRFKVDIGDIEVGEVDKGELGMGGDTLLLLEMGGLEDQNLEKFSLVQAGIVNFLLLPFLWITRKNVGTQTREIDTILEIARLQEQVKLLTIENEHLRKYTTENSPRVLKSISSATSPNDISLEHNETVQKNLQNQNKDVNQNKENLEHNESRSKDTESKKIVNKHMVHIHAHKSLFSPDTTIQESVPNMEQFKSISLYFGNPKTLTFDSNEEDEEEEKQKKNEDRKLKRPSIKNNKSDGKAIVQQRGRTKKNSLEVNSSEYTRKLRSTSNEEKRMQNDIGIQKHTLRKYSSNEIQINNEFKQTKKRTDKYIQNTNGMVSLRHGRKGSNNKVKKTKATNTAITTKGSGSTSVEDNMKKILDNVTNETVKSFELEEIDSDKITTDCKNKSYDIFENGENFDPMKPKHELPRTPVHQNNETMSYNISNSSVTMSIISIKENIPQIPAELKQAEVNWEEHQAQLVICNKCKRKFHPLRIEKHRSCCKRV</sequence>
<dbReference type="OrthoDB" id="3176171at2759"/>
<evidence type="ECO:0000256" key="2">
    <source>
        <dbReference type="ARBA" id="ARBA00022771"/>
    </source>
</evidence>
<evidence type="ECO:0000256" key="1">
    <source>
        <dbReference type="ARBA" id="ARBA00022723"/>
    </source>
</evidence>
<feature type="domain" description="C2HC/C3H-type" evidence="6">
    <location>
        <begin position="485"/>
        <end position="511"/>
    </location>
</feature>
<evidence type="ECO:0000256" key="4">
    <source>
        <dbReference type="PROSITE-ProRule" id="PRU01371"/>
    </source>
</evidence>
<organism evidence="7 8">
    <name type="scientific">Eufriesea mexicana</name>
    <dbReference type="NCBI Taxonomy" id="516756"/>
    <lineage>
        <taxon>Eukaryota</taxon>
        <taxon>Metazoa</taxon>
        <taxon>Ecdysozoa</taxon>
        <taxon>Arthropoda</taxon>
        <taxon>Hexapoda</taxon>
        <taxon>Insecta</taxon>
        <taxon>Pterygota</taxon>
        <taxon>Neoptera</taxon>
        <taxon>Endopterygota</taxon>
        <taxon>Hymenoptera</taxon>
        <taxon>Apocrita</taxon>
        <taxon>Aculeata</taxon>
        <taxon>Apoidea</taxon>
        <taxon>Anthophila</taxon>
        <taxon>Apidae</taxon>
        <taxon>Eufriesea</taxon>
    </lineage>
</organism>
<dbReference type="EMBL" id="KQ760869">
    <property type="protein sequence ID" value="OAD58794.1"/>
    <property type="molecule type" value="Genomic_DNA"/>
</dbReference>
<feature type="compositionally biased region" description="Basic and acidic residues" evidence="5">
    <location>
        <begin position="243"/>
        <end position="252"/>
    </location>
</feature>
<evidence type="ECO:0000259" key="6">
    <source>
        <dbReference type="PROSITE" id="PS52027"/>
    </source>
</evidence>
<dbReference type="AlphaFoldDB" id="A0A310SRP1"/>
<keyword evidence="3" id="KW-0862">Zinc</keyword>
<feature type="region of interest" description="Disordered" evidence="5">
    <location>
        <begin position="160"/>
        <end position="184"/>
    </location>
</feature>
<dbReference type="PROSITE" id="PS52027">
    <property type="entry name" value="ZF_C2HC_C3H"/>
    <property type="match status" value="1"/>
</dbReference>
<proteinExistence type="predicted"/>
<gene>
    <name evidence="7" type="ORF">WN48_10339</name>
</gene>
<dbReference type="GO" id="GO:0008270">
    <property type="term" value="F:zinc ion binding"/>
    <property type="evidence" value="ECO:0007669"/>
    <property type="project" value="UniProtKB-KW"/>
</dbReference>
<feature type="compositionally biased region" description="Basic and acidic residues" evidence="5">
    <location>
        <begin position="166"/>
        <end position="184"/>
    </location>
</feature>